<dbReference type="NCBIfam" id="TIGR04088">
    <property type="entry name" value="cognate_SipW"/>
    <property type="match status" value="1"/>
</dbReference>
<dbReference type="AlphaFoldDB" id="A0A9W6M8A3"/>
<evidence type="ECO:0000313" key="1">
    <source>
        <dbReference type="EMBL" id="GLK01655.1"/>
    </source>
</evidence>
<keyword evidence="2" id="KW-1185">Reference proteome</keyword>
<protein>
    <recommendedName>
        <fullName evidence="3">Ribosomally synthesized peptide with SipW-like signal peptide</fullName>
    </recommendedName>
</protein>
<accession>A0A9W6M8A3</accession>
<dbReference type="Proteomes" id="UP001142325">
    <property type="component" value="Unassembled WGS sequence"/>
</dbReference>
<evidence type="ECO:0008006" key="3">
    <source>
        <dbReference type="Google" id="ProtNLM"/>
    </source>
</evidence>
<dbReference type="EMBL" id="BSET01000001">
    <property type="protein sequence ID" value="GLK01655.1"/>
    <property type="molecule type" value="Genomic_DNA"/>
</dbReference>
<comment type="caution">
    <text evidence="1">The sequence shown here is derived from an EMBL/GenBank/DDBJ whole genome shotgun (WGS) entry which is preliminary data.</text>
</comment>
<gene>
    <name evidence="1" type="ORF">GCM10017596_13700</name>
</gene>
<reference evidence="1" key="2">
    <citation type="submission" date="2023-01" db="EMBL/GenBank/DDBJ databases">
        <authorList>
            <person name="Sun Q."/>
            <person name="Evtushenko L."/>
        </authorList>
    </citation>
    <scope>NUCLEOTIDE SEQUENCE</scope>
    <source>
        <strain evidence="1">VKM Ac-1958</strain>
    </source>
</reference>
<reference evidence="1" key="1">
    <citation type="journal article" date="2014" name="Int. J. Syst. Evol. Microbiol.">
        <title>Complete genome sequence of Corynebacterium casei LMG S-19264T (=DSM 44701T), isolated from a smear-ripened cheese.</title>
        <authorList>
            <consortium name="US DOE Joint Genome Institute (JGI-PGF)"/>
            <person name="Walter F."/>
            <person name="Albersmeier A."/>
            <person name="Kalinowski J."/>
            <person name="Ruckert C."/>
        </authorList>
    </citation>
    <scope>NUCLEOTIDE SEQUENCE</scope>
    <source>
        <strain evidence="1">VKM Ac-1958</strain>
    </source>
</reference>
<dbReference type="InterPro" id="IPR023833">
    <property type="entry name" value="Signal_pept_SipW-depend-type"/>
</dbReference>
<sequence length="197" mass="19457">MLAGGLVFGVGAAATLASWTDQEVATATITAGTFAIESRTNLGAFEDSPHTPALTLPLGATGLYPGEKRAAWIQIQNKGSVPGTVSLSGVTVVGADNVSAPTGNSANLQNVLKVGVAVTTTTNGAVAPSCTTATPTTSVATGATVVPAPVATGALAANRGNIVSFCVVVEFPVTAGNNTQGGDVRPTWTFTATTPTT</sequence>
<proteinExistence type="predicted"/>
<evidence type="ECO:0000313" key="2">
    <source>
        <dbReference type="Proteomes" id="UP001142325"/>
    </source>
</evidence>
<organism evidence="1 2">
    <name type="scientific">Microbacterium keratanolyticum</name>
    <dbReference type="NCBI Taxonomy" id="67574"/>
    <lineage>
        <taxon>Bacteria</taxon>
        <taxon>Bacillati</taxon>
        <taxon>Actinomycetota</taxon>
        <taxon>Actinomycetes</taxon>
        <taxon>Micrococcales</taxon>
        <taxon>Microbacteriaceae</taxon>
        <taxon>Microbacterium</taxon>
    </lineage>
</organism>
<name>A0A9W6M8A3_9MICO</name>